<dbReference type="PANTHER" id="PTHR41913:SF1">
    <property type="entry name" value="DUF1684 DOMAIN-CONTAINING PROTEIN"/>
    <property type="match status" value="1"/>
</dbReference>
<organism evidence="2 3">
    <name type="scientific">Tenacibaculum maritimum NCIMB 2154</name>
    <dbReference type="NCBI Taxonomy" id="1349785"/>
    <lineage>
        <taxon>Bacteria</taxon>
        <taxon>Pseudomonadati</taxon>
        <taxon>Bacteroidota</taxon>
        <taxon>Flavobacteriia</taxon>
        <taxon>Flavobacteriales</taxon>
        <taxon>Flavobacteriaceae</taxon>
        <taxon>Tenacibaculum</taxon>
    </lineage>
</organism>
<dbReference type="Proteomes" id="UP000231564">
    <property type="component" value="Chromosome MARIT"/>
</dbReference>
<evidence type="ECO:0000256" key="1">
    <source>
        <dbReference type="SAM" id="SignalP"/>
    </source>
</evidence>
<evidence type="ECO:0000313" key="3">
    <source>
        <dbReference type="Proteomes" id="UP000231564"/>
    </source>
</evidence>
<protein>
    <recommendedName>
        <fullName evidence="4">DUF1684 domain-containing protein</fullName>
    </recommendedName>
</protein>
<dbReference type="InterPro" id="IPR012467">
    <property type="entry name" value="DUF1684"/>
</dbReference>
<dbReference type="GeneID" id="47722309"/>
<dbReference type="Pfam" id="PF07920">
    <property type="entry name" value="DUF1684"/>
    <property type="match status" value="1"/>
</dbReference>
<sequence>MKVYALILFSFLTFHLNAQEKLAVSESLAFQQEMNRKFKDPLKSPLTKKDLKRFKALAFFPIAKKYRVIAKITKTPNAGIFKFPTTTRRIVSYKKYGIISFYLDNQEFKLNIYQNESPNPKYKNHLFLPFLDKTNGTTSYSGGRFIDVLTTDEQQDGSIIINFNKAYNPYCAYNNRYSCPITPSNNYLNTEIKAGVMAYQKH</sequence>
<feature type="chain" id="PRO_5013648396" description="DUF1684 domain-containing protein" evidence="1">
    <location>
        <begin position="19"/>
        <end position="202"/>
    </location>
</feature>
<feature type="signal peptide" evidence="1">
    <location>
        <begin position="1"/>
        <end position="18"/>
    </location>
</feature>
<dbReference type="AlphaFoldDB" id="A0A2H1E761"/>
<gene>
    <name evidence="2" type="ORF">MARIT_0733</name>
</gene>
<name>A0A2H1E761_9FLAO</name>
<reference evidence="2 3" key="1">
    <citation type="submission" date="2016-11" db="EMBL/GenBank/DDBJ databases">
        <authorList>
            <person name="Jaros S."/>
            <person name="Januszkiewicz K."/>
            <person name="Wedrychowicz H."/>
        </authorList>
    </citation>
    <scope>NUCLEOTIDE SEQUENCE [LARGE SCALE GENOMIC DNA]</scope>
    <source>
        <strain evidence="2">NCIMB 2154T</strain>
    </source>
</reference>
<proteinExistence type="predicted"/>
<accession>A0A2H1E761</accession>
<dbReference type="PANTHER" id="PTHR41913">
    <property type="entry name" value="DUF1684 DOMAIN-CONTAINING PROTEIN"/>
    <property type="match status" value="1"/>
</dbReference>
<dbReference type="EMBL" id="LT634361">
    <property type="protein sequence ID" value="SFZ80657.1"/>
    <property type="molecule type" value="Genomic_DNA"/>
</dbReference>
<keyword evidence="3" id="KW-1185">Reference proteome</keyword>
<dbReference type="KEGG" id="tmar:MARIT_0733"/>
<keyword evidence="1" id="KW-0732">Signal</keyword>
<evidence type="ECO:0008006" key="4">
    <source>
        <dbReference type="Google" id="ProtNLM"/>
    </source>
</evidence>
<evidence type="ECO:0000313" key="2">
    <source>
        <dbReference type="EMBL" id="SFZ80657.1"/>
    </source>
</evidence>
<dbReference type="RefSeq" id="WP_024741133.1">
    <property type="nucleotide sequence ID" value="NZ_BAUG01000018.1"/>
</dbReference>